<organism evidence="9">
    <name type="scientific">Candidatus Methanofastidiosum methylothiophilum</name>
    <dbReference type="NCBI Taxonomy" id="1705564"/>
    <lineage>
        <taxon>Archaea</taxon>
        <taxon>Methanobacteriati</taxon>
        <taxon>Methanobacteriota</taxon>
        <taxon>Stenosarchaea group</taxon>
        <taxon>Candidatus Methanofastidiosia</taxon>
        <taxon>Candidatus Methanofastidiosales</taxon>
        <taxon>Candidatus Methanofastidiosaceae</taxon>
        <taxon>Candidatus Methanofastidiosum</taxon>
    </lineage>
</organism>
<dbReference type="InterPro" id="IPR000715">
    <property type="entry name" value="Glycosyl_transferase_4"/>
</dbReference>
<feature type="transmembrane region" description="Helical" evidence="7">
    <location>
        <begin position="46"/>
        <end position="65"/>
    </location>
</feature>
<protein>
    <submittedName>
        <fullName evidence="9">Phospho-N-acetylmuramoyl-pentapeptide-transferase</fullName>
    </submittedName>
</protein>
<feature type="transmembrane region" description="Helical" evidence="7">
    <location>
        <begin position="6"/>
        <end position="25"/>
    </location>
</feature>
<dbReference type="GO" id="GO:0016780">
    <property type="term" value="F:phosphotransferase activity, for other substituted phosphate groups"/>
    <property type="evidence" value="ECO:0007669"/>
    <property type="project" value="InterPro"/>
</dbReference>
<feature type="transmembrane region" description="Helical" evidence="7">
    <location>
        <begin position="100"/>
        <end position="123"/>
    </location>
</feature>
<feature type="transmembrane region" description="Helical" evidence="7">
    <location>
        <begin position="129"/>
        <end position="150"/>
    </location>
</feature>
<dbReference type="EMBL" id="LNJE01000014">
    <property type="protein sequence ID" value="KYC57047.1"/>
    <property type="molecule type" value="Genomic_DNA"/>
</dbReference>
<reference evidence="9 10" key="1">
    <citation type="journal article" date="2016" name="ISME J.">
        <title>Chasing the elusive Euryarchaeota class WSA2: genomes reveal a uniquely fastidious methyl-reducing methanogen.</title>
        <authorList>
            <person name="Nobu M.K."/>
            <person name="Narihiro T."/>
            <person name="Kuroda K."/>
            <person name="Mei R."/>
            <person name="Liu W.T."/>
        </authorList>
    </citation>
    <scope>NUCLEOTIDE SEQUENCE [LARGE SCALE GENOMIC DNA]</scope>
    <source>
        <strain evidence="8">ADurb1013_Bin02101</strain>
        <strain evidence="9">ADurb1213_Bin02801</strain>
    </source>
</reference>
<evidence type="ECO:0000313" key="8">
    <source>
        <dbReference type="EMBL" id="KYC54691.1"/>
    </source>
</evidence>
<comment type="caution">
    <text evidence="9">The sequence shown here is derived from an EMBL/GenBank/DDBJ whole genome shotgun (WGS) entry which is preliminary data.</text>
</comment>
<dbReference type="PATRIC" id="fig|1706433.3.peg.857"/>
<accession>A0A150JBV6</accession>
<evidence type="ECO:0000256" key="1">
    <source>
        <dbReference type="ARBA" id="ARBA00004651"/>
    </source>
</evidence>
<accession>A0A150JIG6</accession>
<sequence length="313" mass="34617">MNVILLPIISLIATIILTPLIGKFNKEHGLFGIDLHKIERFEIPEAGGIAILLGTIPIFILYFLITYDLTILMFILPVTIIGVVGFIDDVYNIPQSIKTLACLLGGIPLLFFVKNSSLNFILFKVDIKNLFYLAIPIGITAASNLTNILAGFNGEEVGLGFISSLSLSICIFLMGDIKTSIYLLTFTMAFLAFLMYNKYPAKIFPGDTGTLIVGAVIASFSIIKKIEIIGVILLLPQILEFLFKSIRRFGNKKYGPTRVDKEGILHPQNFISVANLLTSHLKLTEKKLVLLIWFIGAFFGAMAIILTYFSILT</sequence>
<comment type="subcellular location">
    <subcellularLocation>
        <location evidence="1">Cell membrane</location>
        <topology evidence="1">Multi-pass membrane protein</topology>
    </subcellularLocation>
</comment>
<name>A0A150JFS0_9EURY</name>
<feature type="transmembrane region" description="Helical" evidence="7">
    <location>
        <begin position="180"/>
        <end position="196"/>
    </location>
</feature>
<keyword evidence="3 9" id="KW-0808">Transferase</keyword>
<dbReference type="EMBL" id="LNJB01000009">
    <property type="protein sequence ID" value="KYC54691.1"/>
    <property type="molecule type" value="Genomic_DNA"/>
</dbReference>
<dbReference type="GO" id="GO:0071555">
    <property type="term" value="P:cell wall organization"/>
    <property type="evidence" value="ECO:0007669"/>
    <property type="project" value="TreeGrafter"/>
</dbReference>
<feature type="transmembrane region" description="Helical" evidence="7">
    <location>
        <begin position="288"/>
        <end position="311"/>
    </location>
</feature>
<dbReference type="Proteomes" id="UP000092420">
    <property type="component" value="Unassembled WGS sequence"/>
</dbReference>
<dbReference type="GO" id="GO:0044038">
    <property type="term" value="P:cell wall macromolecule biosynthetic process"/>
    <property type="evidence" value="ECO:0007669"/>
    <property type="project" value="TreeGrafter"/>
</dbReference>
<evidence type="ECO:0000256" key="5">
    <source>
        <dbReference type="ARBA" id="ARBA00022989"/>
    </source>
</evidence>
<dbReference type="GO" id="GO:0005886">
    <property type="term" value="C:plasma membrane"/>
    <property type="evidence" value="ECO:0007669"/>
    <property type="project" value="UniProtKB-SubCell"/>
</dbReference>
<dbReference type="Pfam" id="PF00953">
    <property type="entry name" value="Glycos_transf_4"/>
    <property type="match status" value="1"/>
</dbReference>
<keyword evidence="4 7" id="KW-0812">Transmembrane</keyword>
<keyword evidence="6 7" id="KW-0472">Membrane</keyword>
<proteinExistence type="predicted"/>
<dbReference type="PATRIC" id="fig|1706435.3.peg.1187"/>
<keyword evidence="5 7" id="KW-1133">Transmembrane helix</keyword>
<keyword evidence="2" id="KW-1003">Cell membrane</keyword>
<accession>A0A150JFS0</accession>
<dbReference type="PANTHER" id="PTHR22926:SF3">
    <property type="entry name" value="UNDECAPRENYL-PHOSPHATE ALPHA-N-ACETYLGLUCOSAMINYL 1-PHOSPHATE TRANSFERASE"/>
    <property type="match status" value="1"/>
</dbReference>
<evidence type="ECO:0000256" key="4">
    <source>
        <dbReference type="ARBA" id="ARBA00022692"/>
    </source>
</evidence>
<evidence type="ECO:0000256" key="3">
    <source>
        <dbReference type="ARBA" id="ARBA00022679"/>
    </source>
</evidence>
<evidence type="ECO:0000256" key="2">
    <source>
        <dbReference type="ARBA" id="ARBA00022475"/>
    </source>
</evidence>
<feature type="transmembrane region" description="Helical" evidence="7">
    <location>
        <begin position="157"/>
        <end position="174"/>
    </location>
</feature>
<evidence type="ECO:0000313" key="10">
    <source>
        <dbReference type="Proteomes" id="UP000092420"/>
    </source>
</evidence>
<evidence type="ECO:0000256" key="7">
    <source>
        <dbReference type="SAM" id="Phobius"/>
    </source>
</evidence>
<feature type="transmembrane region" description="Helical" evidence="7">
    <location>
        <begin position="71"/>
        <end position="88"/>
    </location>
</feature>
<gene>
    <name evidence="8" type="ORF">AN188_00855</name>
    <name evidence="9" type="ORF">APG09_01195</name>
</gene>
<evidence type="ECO:0000313" key="9">
    <source>
        <dbReference type="EMBL" id="KYC57047.1"/>
    </source>
</evidence>
<dbReference type="PANTHER" id="PTHR22926">
    <property type="entry name" value="PHOSPHO-N-ACETYLMURAMOYL-PENTAPEPTIDE-TRANSFERASE"/>
    <property type="match status" value="1"/>
</dbReference>
<dbReference type="AlphaFoldDB" id="A0A150JFS0"/>
<evidence type="ECO:0000256" key="6">
    <source>
        <dbReference type="ARBA" id="ARBA00023136"/>
    </source>
</evidence>